<dbReference type="EMBL" id="BAABCX010000001">
    <property type="protein sequence ID" value="GAA3526935.1"/>
    <property type="molecule type" value="Genomic_DNA"/>
</dbReference>
<gene>
    <name evidence="4" type="primary">siaD</name>
    <name evidence="4" type="ORF">GCM10022394_02590</name>
</gene>
<dbReference type="Proteomes" id="UP001500795">
    <property type="component" value="Unassembled WGS sequence"/>
</dbReference>
<dbReference type="EC" id="2.7.7.65" evidence="1"/>
<dbReference type="NCBIfam" id="TIGR00254">
    <property type="entry name" value="GGDEF"/>
    <property type="match status" value="1"/>
</dbReference>
<evidence type="ECO:0000313" key="5">
    <source>
        <dbReference type="Proteomes" id="UP001500795"/>
    </source>
</evidence>
<dbReference type="SMART" id="SM00267">
    <property type="entry name" value="GGDEF"/>
    <property type="match status" value="1"/>
</dbReference>
<dbReference type="PANTHER" id="PTHR45138:SF9">
    <property type="entry name" value="DIGUANYLATE CYCLASE DGCM-RELATED"/>
    <property type="match status" value="1"/>
</dbReference>
<evidence type="ECO:0000256" key="1">
    <source>
        <dbReference type="ARBA" id="ARBA00012528"/>
    </source>
</evidence>
<sequence length="267" mass="30758">MSNHQPIPEDDAGQDAWLETLIVDPANSNNPLLPALQLLCRRDREHKKRLNRLLRISDGYYALARAETDSLLKHSNQQIRRLEKISRISDRYQQSLLEWNEQLRRAALRDPLTGLANRRMMIERIEEEQERARRRHTDFTLAMLDVDYFKQINDTYGHELGDRVLCSIADAINSNLRNYDLGARWGGEEFMILLPHTGLTEARDICARVQKALAGVKLAQTGQTLNITASIGLTPYRGQEEYTQTIDRADKALLRAKREGRDRIEVA</sequence>
<protein>
    <recommendedName>
        <fullName evidence="1">diguanylate cyclase</fullName>
        <ecNumber evidence="1">2.7.7.65</ecNumber>
    </recommendedName>
</protein>
<dbReference type="InterPro" id="IPR050469">
    <property type="entry name" value="Diguanylate_Cyclase"/>
</dbReference>
<reference evidence="5" key="1">
    <citation type="journal article" date="2019" name="Int. J. Syst. Evol. Microbiol.">
        <title>The Global Catalogue of Microorganisms (GCM) 10K type strain sequencing project: providing services to taxonomists for standard genome sequencing and annotation.</title>
        <authorList>
            <consortium name="The Broad Institute Genomics Platform"/>
            <consortium name="The Broad Institute Genome Sequencing Center for Infectious Disease"/>
            <person name="Wu L."/>
            <person name="Ma J."/>
        </authorList>
    </citation>
    <scope>NUCLEOTIDE SEQUENCE [LARGE SCALE GENOMIC DNA]</scope>
    <source>
        <strain evidence="5">JCM 17110</strain>
    </source>
</reference>
<evidence type="ECO:0000259" key="3">
    <source>
        <dbReference type="PROSITE" id="PS50887"/>
    </source>
</evidence>
<evidence type="ECO:0000256" key="2">
    <source>
        <dbReference type="ARBA" id="ARBA00034247"/>
    </source>
</evidence>
<organism evidence="4 5">
    <name type="scientific">Zobellella aerophila</name>
    <dbReference type="NCBI Taxonomy" id="870480"/>
    <lineage>
        <taxon>Bacteria</taxon>
        <taxon>Pseudomonadati</taxon>
        <taxon>Pseudomonadota</taxon>
        <taxon>Gammaproteobacteria</taxon>
        <taxon>Aeromonadales</taxon>
        <taxon>Aeromonadaceae</taxon>
        <taxon>Zobellella</taxon>
    </lineage>
</organism>
<dbReference type="SUPFAM" id="SSF55073">
    <property type="entry name" value="Nucleotide cyclase"/>
    <property type="match status" value="1"/>
</dbReference>
<dbReference type="PROSITE" id="PS50887">
    <property type="entry name" value="GGDEF"/>
    <property type="match status" value="1"/>
</dbReference>
<dbReference type="Pfam" id="PF00990">
    <property type="entry name" value="GGDEF"/>
    <property type="match status" value="1"/>
</dbReference>
<dbReference type="RefSeq" id="WP_344953943.1">
    <property type="nucleotide sequence ID" value="NZ_BAABCX010000001.1"/>
</dbReference>
<comment type="catalytic activity">
    <reaction evidence="2">
        <text>2 GTP = 3',3'-c-di-GMP + 2 diphosphate</text>
        <dbReference type="Rhea" id="RHEA:24898"/>
        <dbReference type="ChEBI" id="CHEBI:33019"/>
        <dbReference type="ChEBI" id="CHEBI:37565"/>
        <dbReference type="ChEBI" id="CHEBI:58805"/>
        <dbReference type="EC" id="2.7.7.65"/>
    </reaction>
</comment>
<dbReference type="InterPro" id="IPR043128">
    <property type="entry name" value="Rev_trsase/Diguanyl_cyclase"/>
</dbReference>
<evidence type="ECO:0000313" key="4">
    <source>
        <dbReference type="EMBL" id="GAA3526935.1"/>
    </source>
</evidence>
<proteinExistence type="predicted"/>
<feature type="domain" description="GGDEF" evidence="3">
    <location>
        <begin position="137"/>
        <end position="267"/>
    </location>
</feature>
<dbReference type="InterPro" id="IPR000160">
    <property type="entry name" value="GGDEF_dom"/>
</dbReference>
<dbReference type="InterPro" id="IPR029787">
    <property type="entry name" value="Nucleotide_cyclase"/>
</dbReference>
<keyword evidence="5" id="KW-1185">Reference proteome</keyword>
<accession>A0ABP6V1A1</accession>
<comment type="caution">
    <text evidence="4">The sequence shown here is derived from an EMBL/GenBank/DDBJ whole genome shotgun (WGS) entry which is preliminary data.</text>
</comment>
<dbReference type="Gene3D" id="3.30.70.270">
    <property type="match status" value="1"/>
</dbReference>
<dbReference type="CDD" id="cd01949">
    <property type="entry name" value="GGDEF"/>
    <property type="match status" value="1"/>
</dbReference>
<name>A0ABP6V1A1_9GAMM</name>
<dbReference type="NCBIfam" id="NF038266">
    <property type="entry name" value="diguan_SiaD"/>
    <property type="match status" value="1"/>
</dbReference>
<dbReference type="PANTHER" id="PTHR45138">
    <property type="entry name" value="REGULATORY COMPONENTS OF SENSORY TRANSDUCTION SYSTEM"/>
    <property type="match status" value="1"/>
</dbReference>